<protein>
    <submittedName>
        <fullName evidence="1">Uncharacterized protein</fullName>
    </submittedName>
</protein>
<dbReference type="EMBL" id="MN739039">
    <property type="protein sequence ID" value="QHS84986.1"/>
    <property type="molecule type" value="Genomic_DNA"/>
</dbReference>
<name>A0A6C0AYV6_9ZZZZ</name>
<organism evidence="1">
    <name type="scientific">viral metagenome</name>
    <dbReference type="NCBI Taxonomy" id="1070528"/>
    <lineage>
        <taxon>unclassified sequences</taxon>
        <taxon>metagenomes</taxon>
        <taxon>organismal metagenomes</taxon>
    </lineage>
</organism>
<reference evidence="1" key="1">
    <citation type="journal article" date="2020" name="Nature">
        <title>Giant virus diversity and host interactions through global metagenomics.</title>
        <authorList>
            <person name="Schulz F."/>
            <person name="Roux S."/>
            <person name="Paez-Espino D."/>
            <person name="Jungbluth S."/>
            <person name="Walsh D.A."/>
            <person name="Denef V.J."/>
            <person name="McMahon K.D."/>
            <person name="Konstantinidis K.T."/>
            <person name="Eloe-Fadrosh E.A."/>
            <person name="Kyrpides N.C."/>
            <person name="Woyke T."/>
        </authorList>
    </citation>
    <scope>NUCLEOTIDE SEQUENCE</scope>
    <source>
        <strain evidence="1">GVMAG-M-3300009182-67</strain>
    </source>
</reference>
<accession>A0A6C0AYV6</accession>
<sequence length="97" mass="10987">MATIVGTESESDRIRRLVKMVETFIPTIDHCGLGVEFVGGSRIFMTQIEGGYCLYDRQTHVEHNFTTKEEVAQKAKTYLSEHEVDDVTISGYSLLKE</sequence>
<proteinExistence type="predicted"/>
<dbReference type="AlphaFoldDB" id="A0A6C0AYV6"/>
<evidence type="ECO:0000313" key="1">
    <source>
        <dbReference type="EMBL" id="QHS84986.1"/>
    </source>
</evidence>